<accession>A0A1N6JU12</accession>
<dbReference type="InterPro" id="IPR001387">
    <property type="entry name" value="Cro/C1-type_HTH"/>
</dbReference>
<organism evidence="2 3">
    <name type="scientific">Chitinophaga niabensis</name>
    <dbReference type="NCBI Taxonomy" id="536979"/>
    <lineage>
        <taxon>Bacteria</taxon>
        <taxon>Pseudomonadati</taxon>
        <taxon>Bacteroidota</taxon>
        <taxon>Chitinophagia</taxon>
        <taxon>Chitinophagales</taxon>
        <taxon>Chitinophagaceae</taxon>
        <taxon>Chitinophaga</taxon>
    </lineage>
</organism>
<dbReference type="CDD" id="cd00093">
    <property type="entry name" value="HTH_XRE"/>
    <property type="match status" value="1"/>
</dbReference>
<dbReference type="InterPro" id="IPR010982">
    <property type="entry name" value="Lambda_DNA-bd_dom_sf"/>
</dbReference>
<dbReference type="SMART" id="SM00530">
    <property type="entry name" value="HTH_XRE"/>
    <property type="match status" value="1"/>
</dbReference>
<dbReference type="PROSITE" id="PS50943">
    <property type="entry name" value="HTH_CROC1"/>
    <property type="match status" value="1"/>
</dbReference>
<dbReference type="AlphaFoldDB" id="A0A1N6JU12"/>
<evidence type="ECO:0000313" key="3">
    <source>
        <dbReference type="Proteomes" id="UP000185003"/>
    </source>
</evidence>
<dbReference type="EMBL" id="FSRA01000002">
    <property type="protein sequence ID" value="SIO47825.1"/>
    <property type="molecule type" value="Genomic_DNA"/>
</dbReference>
<dbReference type="SUPFAM" id="SSF47413">
    <property type="entry name" value="lambda repressor-like DNA-binding domains"/>
    <property type="match status" value="1"/>
</dbReference>
<evidence type="ECO:0000259" key="1">
    <source>
        <dbReference type="PROSITE" id="PS50943"/>
    </source>
</evidence>
<dbReference type="STRING" id="536979.SAMN04488055_4432"/>
<feature type="domain" description="HTH cro/C1-type" evidence="1">
    <location>
        <begin position="11"/>
        <end position="62"/>
    </location>
</feature>
<name>A0A1N6JU12_9BACT</name>
<dbReference type="OrthoDB" id="959646at2"/>
<reference evidence="2 3" key="1">
    <citation type="submission" date="2016-11" db="EMBL/GenBank/DDBJ databases">
        <authorList>
            <person name="Jaros S."/>
            <person name="Januszkiewicz K."/>
            <person name="Wedrychowicz H."/>
        </authorList>
    </citation>
    <scope>NUCLEOTIDE SEQUENCE [LARGE SCALE GENOMIC DNA]</scope>
    <source>
        <strain evidence="2 3">DSM 24787</strain>
    </source>
</reference>
<dbReference type="Pfam" id="PF01381">
    <property type="entry name" value="HTH_3"/>
    <property type="match status" value="1"/>
</dbReference>
<dbReference type="Gene3D" id="1.10.260.40">
    <property type="entry name" value="lambda repressor-like DNA-binding domains"/>
    <property type="match status" value="1"/>
</dbReference>
<protein>
    <submittedName>
        <fullName evidence="2">DNA-binding transcriptional regulator, XRE-family HTH domain</fullName>
    </submittedName>
</protein>
<dbReference type="Proteomes" id="UP000185003">
    <property type="component" value="Unassembled WGS sequence"/>
</dbReference>
<keyword evidence="3" id="KW-1185">Reference proteome</keyword>
<evidence type="ECO:0000313" key="2">
    <source>
        <dbReference type="EMBL" id="SIO47825.1"/>
    </source>
</evidence>
<dbReference type="GO" id="GO:0003677">
    <property type="term" value="F:DNA binding"/>
    <property type="evidence" value="ECO:0007669"/>
    <property type="project" value="UniProtKB-KW"/>
</dbReference>
<sequence>MKDLSRKLFCLRALHGYTQAYVAKQIGVSTTIYVGIEKDASAIPVKRLGSIAALYDLTLENLFAFDEKDLIALLKGKIPAILQEEFLPQLVAKLDAINKLLCQLVQHALSQLRNNGTKPD</sequence>
<proteinExistence type="predicted"/>
<keyword evidence="2" id="KW-0238">DNA-binding</keyword>
<dbReference type="RefSeq" id="WP_074241774.1">
    <property type="nucleotide sequence ID" value="NZ_FSRA01000002.1"/>
</dbReference>
<gene>
    <name evidence="2" type="ORF">SAMN04488055_4432</name>
</gene>